<dbReference type="Gene3D" id="3.30.420.10">
    <property type="entry name" value="Ribonuclease H-like superfamily/Ribonuclease H"/>
    <property type="match status" value="1"/>
</dbReference>
<dbReference type="Proteomes" id="UP001159363">
    <property type="component" value="Chromosome 13"/>
</dbReference>
<dbReference type="InterPro" id="IPR036397">
    <property type="entry name" value="RNaseH_sf"/>
</dbReference>
<dbReference type="EMBL" id="JARBHB010000014">
    <property type="protein sequence ID" value="KAJ8868976.1"/>
    <property type="molecule type" value="Genomic_DNA"/>
</dbReference>
<evidence type="ECO:0000313" key="2">
    <source>
        <dbReference type="Proteomes" id="UP001159363"/>
    </source>
</evidence>
<proteinExistence type="predicted"/>
<accession>A0ABQ9GBT1</accession>
<gene>
    <name evidence="1" type="ORF">PR048_030517</name>
</gene>
<evidence type="ECO:0000313" key="1">
    <source>
        <dbReference type="EMBL" id="KAJ8868976.1"/>
    </source>
</evidence>
<name>A0ABQ9GBT1_9NEOP</name>
<comment type="caution">
    <text evidence="1">The sequence shown here is derived from an EMBL/GenBank/DDBJ whole genome shotgun (WGS) entry which is preliminary data.</text>
</comment>
<protein>
    <submittedName>
        <fullName evidence="1">Uncharacterized protein</fullName>
    </submittedName>
</protein>
<organism evidence="1 2">
    <name type="scientific">Dryococelus australis</name>
    <dbReference type="NCBI Taxonomy" id="614101"/>
    <lineage>
        <taxon>Eukaryota</taxon>
        <taxon>Metazoa</taxon>
        <taxon>Ecdysozoa</taxon>
        <taxon>Arthropoda</taxon>
        <taxon>Hexapoda</taxon>
        <taxon>Insecta</taxon>
        <taxon>Pterygota</taxon>
        <taxon>Neoptera</taxon>
        <taxon>Polyneoptera</taxon>
        <taxon>Phasmatodea</taxon>
        <taxon>Verophasmatodea</taxon>
        <taxon>Anareolatae</taxon>
        <taxon>Phasmatidae</taxon>
        <taxon>Eurycanthinae</taxon>
        <taxon>Dryococelus</taxon>
    </lineage>
</organism>
<sequence length="653" mass="72626">MGMTCEAVFLQAPPRVAPFSYNGSWKLVACECVEFSCGTVSRPRPCLLQAAPIVSVAHASYRTGSFGKKGHFLIPALKSPSIHRVQSVTGFDGGHPHAPTELEVSNVYDRDSVALTERHGSPNHLVWSIVIGATVAERLALSPPTKANRAKSPAGSPDFRKWESCRTIPLIGGFSRGSPVSPTPSFRRRSIFTSNTLIGSQDFVTGPIEHLWDELDRRVRTRQVRPKCIAQLVEWLQEEWRRIPVDVLQTLVESMPDRVAAVITARELFLPPVLPLAVKTMLKRDARIVSMCYPAYFIRRNLIRTIIAVVAGFPLASRGREQCPLPWSWPTHDPARAHQARLVSCNLRELEVMEISTLALASARTSELTRVQTSLATSGIMSARASGPLSRQHLSAITNCNNPLSCGQGAPARHFLCRKERPLYFRKVWKDINLAAITPAILVNDWMERPLKHATYTCETASRSTRVRILVSGRAFVWVPKGRGFSPNGLPATLEFYFYASMDEEDAVTWKRGEGVPPYWAKSFHGEVGSSRTSEHDLVRNSPLVLWTLCPDRHRILGWSPITALDSQRLRRPPSPQSSPHFVPLHVIGSRRALEAMSANRLLTVARNILCNKATVEDDVNILIKMGCENFGVDLLLICGFIPQMVEISPDIL</sequence>
<keyword evidence="2" id="KW-1185">Reference proteome</keyword>
<reference evidence="1 2" key="1">
    <citation type="submission" date="2023-02" db="EMBL/GenBank/DDBJ databases">
        <title>LHISI_Scaffold_Assembly.</title>
        <authorList>
            <person name="Stuart O.P."/>
            <person name="Cleave R."/>
            <person name="Magrath M.J.L."/>
            <person name="Mikheyev A.S."/>
        </authorList>
    </citation>
    <scope>NUCLEOTIDE SEQUENCE [LARGE SCALE GENOMIC DNA]</scope>
    <source>
        <strain evidence="1">Daus_M_001</strain>
        <tissue evidence="1">Leg muscle</tissue>
    </source>
</reference>